<feature type="binding site" evidence="11">
    <location>
        <position position="61"/>
    </location>
    <ligand>
        <name>substrate</name>
    </ligand>
</feature>
<dbReference type="AlphaFoldDB" id="A0A126QY09"/>
<evidence type="ECO:0000313" key="16">
    <source>
        <dbReference type="Proteomes" id="UP000066376"/>
    </source>
</evidence>
<dbReference type="PANTHER" id="PTHR43654">
    <property type="entry name" value="GLUTAMATE 5-KINASE"/>
    <property type="match status" value="1"/>
</dbReference>
<dbReference type="GO" id="GO:0005524">
    <property type="term" value="F:ATP binding"/>
    <property type="evidence" value="ECO:0007669"/>
    <property type="project" value="UniProtKB-KW"/>
</dbReference>
<feature type="binding site" evidence="11">
    <location>
        <position position="57"/>
    </location>
    <ligand>
        <name>ATP</name>
        <dbReference type="ChEBI" id="CHEBI:30616"/>
    </ligand>
</feature>
<feature type="binding site" evidence="11">
    <location>
        <position position="225"/>
    </location>
    <ligand>
        <name>ATP</name>
        <dbReference type="ChEBI" id="CHEBI:30616"/>
    </ligand>
</feature>
<keyword evidence="5 10" id="KW-0547">Nucleotide-binding</keyword>
<feature type="binding site" evidence="11">
    <location>
        <begin position="189"/>
        <end position="194"/>
    </location>
    <ligand>
        <name>ATP</name>
        <dbReference type="ChEBI" id="CHEBI:30616"/>
    </ligand>
</feature>
<dbReference type="CDD" id="cd04241">
    <property type="entry name" value="AAK_FomA-like"/>
    <property type="match status" value="1"/>
</dbReference>
<dbReference type="RefSeq" id="WP_067145964.1">
    <property type="nucleotide sequence ID" value="NZ_CP014265.1"/>
</dbReference>
<feature type="binding site" evidence="11">
    <location>
        <position position="229"/>
    </location>
    <ligand>
        <name>ATP</name>
        <dbReference type="ChEBI" id="CHEBI:30616"/>
    </ligand>
</feature>
<sequence>MIILKIGGSILTEKDSTEPKVDYDNLNRIAEEIQESLYADEISNDLIDGLVIVHGAGSFGHPPAKKYKIGEPFEIEDYLEKRIGFAEIQNEVKKLNSIICESLIAHGIPCIAIPPSSFITTHNKRIYDFDLDLLKTYIREGFIPVLFGDVVIDDEVKIAVISGDQILQYIAKFLKSDRIVLGTDVAGVYTKNPKTHDDAVHIDEVNSIEDIKFLESTTNVDVTGGMVGKVKELLDLADYGISSEIINANEKGAIAKALQGMEVNGTNICRK</sequence>
<reference evidence="15" key="3">
    <citation type="submission" date="2016-10" db="EMBL/GenBank/DDBJ databases">
        <authorList>
            <person name="de Groot N.N."/>
        </authorList>
    </citation>
    <scope>NUCLEOTIDE SEQUENCE [LARGE SCALE GENOMIC DNA]</scope>
    <source>
        <strain evidence="15">DSM 16632</strain>
    </source>
</reference>
<feature type="binding site" evidence="11">
    <location>
        <position position="56"/>
    </location>
    <ligand>
        <name>substrate</name>
    </ligand>
</feature>
<reference evidence="17" key="4">
    <citation type="submission" date="2016-10" db="EMBL/GenBank/DDBJ databases">
        <authorList>
            <person name="Varghese N."/>
        </authorList>
    </citation>
    <scope>NUCLEOTIDE SEQUENCE [LARGE SCALE GENOMIC DNA]</scope>
    <source>
        <strain evidence="17">DSM 16632</strain>
    </source>
</reference>
<dbReference type="Proteomes" id="UP000183442">
    <property type="component" value="Unassembled WGS sequence"/>
</dbReference>
<evidence type="ECO:0000256" key="4">
    <source>
        <dbReference type="ARBA" id="ARBA00022679"/>
    </source>
</evidence>
<dbReference type="Gene3D" id="3.40.1160.10">
    <property type="entry name" value="Acetylglutamate kinase-like"/>
    <property type="match status" value="1"/>
</dbReference>
<feature type="binding site" evidence="11">
    <location>
        <begin position="5"/>
        <end position="9"/>
    </location>
    <ligand>
        <name>ATP</name>
        <dbReference type="ChEBI" id="CHEBI:30616"/>
    </ligand>
</feature>
<evidence type="ECO:0000256" key="11">
    <source>
        <dbReference type="PIRSR" id="PIRSR016496-1"/>
    </source>
</evidence>
<feature type="domain" description="Aspartate/glutamate/uridylate kinase" evidence="13">
    <location>
        <begin position="1"/>
        <end position="247"/>
    </location>
</feature>
<protein>
    <recommendedName>
        <fullName evidence="3 10">Isopentenyl phosphate kinase</fullName>
        <shortName evidence="10">IPK</shortName>
        <ecNumber evidence="2 10">2.7.4.26</ecNumber>
    </recommendedName>
</protein>
<evidence type="ECO:0000256" key="12">
    <source>
        <dbReference type="PIRSR" id="PIRSR016496-2"/>
    </source>
</evidence>
<evidence type="ECO:0000256" key="3">
    <source>
        <dbReference type="ARBA" id="ARBA00017267"/>
    </source>
</evidence>
<evidence type="ECO:0000313" key="15">
    <source>
        <dbReference type="EMBL" id="SFL40309.1"/>
    </source>
</evidence>
<proteinExistence type="inferred from homology"/>
<dbReference type="GO" id="GO:0005829">
    <property type="term" value="C:cytosol"/>
    <property type="evidence" value="ECO:0007669"/>
    <property type="project" value="TreeGrafter"/>
</dbReference>
<dbReference type="PATRIC" id="fig|294671.3.peg.503"/>
<dbReference type="GO" id="GO:0102043">
    <property type="term" value="F:isopentenyl phosphate kinase activity"/>
    <property type="evidence" value="ECO:0007669"/>
    <property type="project" value="UniProtKB-EC"/>
</dbReference>
<dbReference type="EMBL" id="CP014265">
    <property type="protein sequence ID" value="AMK15043.1"/>
    <property type="molecule type" value="Genomic_DNA"/>
</dbReference>
<dbReference type="SUPFAM" id="SSF53633">
    <property type="entry name" value="Carbamate kinase-like"/>
    <property type="match status" value="1"/>
</dbReference>
<reference evidence="14 16" key="1">
    <citation type="journal article" date="2016" name="Genome Announc.">
        <title>Draft Genome Sequence of the Rumen Methanogen Methanobrevibacter olleyae YLM1.</title>
        <authorList>
            <person name="Kelly W.J."/>
            <person name="Li D."/>
            <person name="Lambie S.C."/>
            <person name="Cox F."/>
            <person name="Attwood G.T."/>
            <person name="Altermann E."/>
            <person name="Leahy S.C."/>
        </authorList>
    </citation>
    <scope>NUCLEOTIDE SEQUENCE [LARGE SCALE GENOMIC DNA]</scope>
    <source>
        <strain evidence="14 16">YLM1</strain>
    </source>
</reference>
<dbReference type="PANTHER" id="PTHR43654:SF1">
    <property type="entry name" value="ISOPENTENYL PHOSPHATE KINASE"/>
    <property type="match status" value="1"/>
</dbReference>
<dbReference type="GeneID" id="28488786"/>
<evidence type="ECO:0000256" key="10">
    <source>
        <dbReference type="PIRNR" id="PIRNR016496"/>
    </source>
</evidence>
<comment type="subunit">
    <text evidence="10">Homodimer.</text>
</comment>
<accession>A0A126QY09</accession>
<dbReference type="GO" id="GO:0016301">
    <property type="term" value="F:kinase activity"/>
    <property type="evidence" value="ECO:0007669"/>
    <property type="project" value="UniProtKB-KW"/>
</dbReference>
<feature type="binding site" evidence="11">
    <location>
        <position position="184"/>
    </location>
    <ligand>
        <name>ATP</name>
        <dbReference type="ChEBI" id="CHEBI:30616"/>
    </ligand>
</feature>
<comment type="similarity">
    <text evidence="1 10">Belongs to the isopentenyl phosphate kinase family.</text>
</comment>
<dbReference type="InterPro" id="IPR036393">
    <property type="entry name" value="AceGlu_kinase-like_sf"/>
</dbReference>
<evidence type="ECO:0000256" key="2">
    <source>
        <dbReference type="ARBA" id="ARBA00012908"/>
    </source>
</evidence>
<dbReference type="STRING" id="294671.YLM1_0486"/>
<gene>
    <name evidence="15" type="ORF">SAMN02910297_00797</name>
    <name evidence="14" type="ORF">YLM1_0486</name>
</gene>
<evidence type="ECO:0000313" key="14">
    <source>
        <dbReference type="EMBL" id="AMK15043.1"/>
    </source>
</evidence>
<dbReference type="InterPro" id="IPR001048">
    <property type="entry name" value="Asp/Glu/Uridylate_kinase"/>
</dbReference>
<dbReference type="PIRSF" id="PIRSF016496">
    <property type="entry name" value="Kin_FomA"/>
    <property type="match status" value="1"/>
</dbReference>
<evidence type="ECO:0000256" key="9">
    <source>
        <dbReference type="ARBA" id="ARBA00049063"/>
    </source>
</evidence>
<dbReference type="OrthoDB" id="15328at2157"/>
<keyword evidence="16" id="KW-1185">Reference proteome</keyword>
<evidence type="ECO:0000256" key="1">
    <source>
        <dbReference type="ARBA" id="ARBA00010540"/>
    </source>
</evidence>
<evidence type="ECO:0000256" key="8">
    <source>
        <dbReference type="ARBA" id="ARBA00023229"/>
    </source>
</evidence>
<feature type="site" description="Transition state stabilizer" evidence="12">
    <location>
        <position position="14"/>
    </location>
</feature>
<dbReference type="EC" id="2.7.4.26" evidence="2 10"/>
<dbReference type="InterPro" id="IPR024192">
    <property type="entry name" value="Fosfomycin_R_FomA-type"/>
</dbReference>
<evidence type="ECO:0000256" key="5">
    <source>
        <dbReference type="ARBA" id="ARBA00022741"/>
    </source>
</evidence>
<comment type="catalytic activity">
    <reaction evidence="9 10">
        <text>isopentenyl phosphate + ATP = isopentenyl diphosphate + ADP</text>
        <dbReference type="Rhea" id="RHEA:33963"/>
        <dbReference type="ChEBI" id="CHEBI:30616"/>
        <dbReference type="ChEBI" id="CHEBI:65078"/>
        <dbReference type="ChEBI" id="CHEBI:128769"/>
        <dbReference type="ChEBI" id="CHEBI:456216"/>
        <dbReference type="EC" id="2.7.4.26"/>
    </reaction>
</comment>
<keyword evidence="4 10" id="KW-0808">Transferase</keyword>
<evidence type="ECO:0000313" key="17">
    <source>
        <dbReference type="Proteomes" id="UP000183442"/>
    </source>
</evidence>
<feature type="binding site" evidence="11">
    <location>
        <position position="163"/>
    </location>
    <ligand>
        <name>substrate</name>
    </ligand>
</feature>
<keyword evidence="8" id="KW-0414">Isoprene biosynthesis</keyword>
<dbReference type="Pfam" id="PF00696">
    <property type="entry name" value="AA_kinase"/>
    <property type="match status" value="1"/>
</dbReference>
<organism evidence="14 16">
    <name type="scientific">Methanobrevibacter olleyae</name>
    <dbReference type="NCBI Taxonomy" id="294671"/>
    <lineage>
        <taxon>Archaea</taxon>
        <taxon>Methanobacteriati</taxon>
        <taxon>Methanobacteriota</taxon>
        <taxon>Methanomada group</taxon>
        <taxon>Methanobacteria</taxon>
        <taxon>Methanobacteriales</taxon>
        <taxon>Methanobacteriaceae</taxon>
        <taxon>Methanobrevibacter</taxon>
    </lineage>
</organism>
<dbReference type="EMBL" id="FOTL01000009">
    <property type="protein sequence ID" value="SFL40309.1"/>
    <property type="molecule type" value="Genomic_DNA"/>
</dbReference>
<keyword evidence="7 10" id="KW-0067">ATP-binding</keyword>
<dbReference type="KEGG" id="mol:YLM1_0486"/>
<keyword evidence="6 10" id="KW-0418">Kinase</keyword>
<comment type="function">
    <text evidence="10">Catalyzes the formation of isopentenyl diphosphate (IPP), the building block of all isoprenoids.</text>
</comment>
<dbReference type="GO" id="GO:0016114">
    <property type="term" value="P:terpenoid biosynthetic process"/>
    <property type="evidence" value="ECO:0007669"/>
    <property type="project" value="TreeGrafter"/>
</dbReference>
<dbReference type="Proteomes" id="UP000066376">
    <property type="component" value="Chromosome"/>
</dbReference>
<reference evidence="16" key="2">
    <citation type="submission" date="2016-02" db="EMBL/GenBank/DDBJ databases">
        <title>The draft genome sequence of the rumen methanogen Methanobrevibacter olleyae YLM1.</title>
        <authorList>
            <consortium name="New Zealand Agricultural Greenhouse Gas Research Centre/Pastoral Greenhouse Gas Research Consortium"/>
            <person name="Kelly W.J."/>
            <person name="Li D."/>
            <person name="Lambie S.C."/>
            <person name="Attwood G.T."/>
            <person name="Altermann E."/>
            <person name="Leahy S.C."/>
        </authorList>
    </citation>
    <scope>NUCLEOTIDE SEQUENCE [LARGE SCALE GENOMIC DNA]</scope>
    <source>
        <strain evidence="16">YLM1</strain>
    </source>
</reference>
<evidence type="ECO:0000256" key="6">
    <source>
        <dbReference type="ARBA" id="ARBA00022777"/>
    </source>
</evidence>
<evidence type="ECO:0000259" key="13">
    <source>
        <dbReference type="Pfam" id="PF00696"/>
    </source>
</evidence>
<evidence type="ECO:0000256" key="7">
    <source>
        <dbReference type="ARBA" id="ARBA00022840"/>
    </source>
</evidence>
<name>A0A126QY09_METOL</name>
<dbReference type="NCBIfam" id="NF040647">
    <property type="entry name" value="IPPK_Arch"/>
    <property type="match status" value="1"/>
</dbReference>